<evidence type="ECO:0000256" key="8">
    <source>
        <dbReference type="SAM" id="MobiDB-lite"/>
    </source>
</evidence>
<gene>
    <name evidence="10" type="primary">PIN2_0</name>
    <name evidence="10" type="ORF">CFP56_039721</name>
</gene>
<evidence type="ECO:0000256" key="3">
    <source>
        <dbReference type="ARBA" id="ARBA00022448"/>
    </source>
</evidence>
<evidence type="ECO:0000256" key="7">
    <source>
        <dbReference type="ARBA" id="ARBA00023294"/>
    </source>
</evidence>
<dbReference type="GO" id="GO:0005886">
    <property type="term" value="C:plasma membrane"/>
    <property type="evidence" value="ECO:0007669"/>
    <property type="project" value="TreeGrafter"/>
</dbReference>
<feature type="transmembrane region" description="Helical" evidence="9">
    <location>
        <begin position="157"/>
        <end position="176"/>
    </location>
</feature>
<dbReference type="GO" id="GO:0009734">
    <property type="term" value="P:auxin-activated signaling pathway"/>
    <property type="evidence" value="ECO:0007669"/>
    <property type="project" value="UniProtKB-KW"/>
</dbReference>
<dbReference type="Pfam" id="PF03547">
    <property type="entry name" value="Mem_trans"/>
    <property type="match status" value="1"/>
</dbReference>
<dbReference type="PANTHER" id="PTHR31752">
    <property type="entry name" value="AUXIN EFFLUX CARRIER COMPONENT 1B-RELATED"/>
    <property type="match status" value="1"/>
</dbReference>
<evidence type="ECO:0000256" key="5">
    <source>
        <dbReference type="ARBA" id="ARBA00022989"/>
    </source>
</evidence>
<comment type="caution">
    <text evidence="10">The sequence shown here is derived from an EMBL/GenBank/DDBJ whole genome shotgun (WGS) entry which is preliminary data.</text>
</comment>
<proteinExistence type="inferred from homology"/>
<accession>A0AAW0M9J4</accession>
<organism evidence="10">
    <name type="scientific">Quercus suber</name>
    <name type="common">Cork oak</name>
    <dbReference type="NCBI Taxonomy" id="58331"/>
    <lineage>
        <taxon>Eukaryota</taxon>
        <taxon>Viridiplantae</taxon>
        <taxon>Streptophyta</taxon>
        <taxon>Embryophyta</taxon>
        <taxon>Tracheophyta</taxon>
        <taxon>Spermatophyta</taxon>
        <taxon>Magnoliopsida</taxon>
        <taxon>eudicotyledons</taxon>
        <taxon>Gunneridae</taxon>
        <taxon>Pentapetalae</taxon>
        <taxon>rosids</taxon>
        <taxon>fabids</taxon>
        <taxon>Fagales</taxon>
        <taxon>Fagaceae</taxon>
        <taxon>Quercus</taxon>
    </lineage>
</organism>
<dbReference type="GO" id="GO:0005783">
    <property type="term" value="C:endoplasmic reticulum"/>
    <property type="evidence" value="ECO:0007669"/>
    <property type="project" value="TreeGrafter"/>
</dbReference>
<evidence type="ECO:0000256" key="6">
    <source>
        <dbReference type="ARBA" id="ARBA00023136"/>
    </source>
</evidence>
<dbReference type="GO" id="GO:0010329">
    <property type="term" value="F:auxin efflux transmembrane transporter activity"/>
    <property type="evidence" value="ECO:0007669"/>
    <property type="project" value="TreeGrafter"/>
</dbReference>
<comment type="subcellular location">
    <subcellularLocation>
        <location evidence="1">Membrane</location>
        <topology evidence="1">Multi-pass membrane protein</topology>
    </subcellularLocation>
</comment>
<dbReference type="PANTHER" id="PTHR31752:SF4">
    <property type="entry name" value="AUXIN EFFLUX CARRIER COMPONENT 2"/>
    <property type="match status" value="1"/>
</dbReference>
<dbReference type="InterPro" id="IPR004776">
    <property type="entry name" value="Mem_transp_PIN-like"/>
</dbReference>
<evidence type="ECO:0000256" key="2">
    <source>
        <dbReference type="ARBA" id="ARBA00009177"/>
    </source>
</evidence>
<feature type="transmembrane region" description="Helical" evidence="9">
    <location>
        <begin position="123"/>
        <end position="145"/>
    </location>
</feature>
<dbReference type="EMBL" id="PKMF04000007">
    <property type="protein sequence ID" value="KAK7860270.1"/>
    <property type="molecule type" value="Genomic_DNA"/>
</dbReference>
<reference evidence="10" key="3">
    <citation type="submission" date="2023-07" db="EMBL/GenBank/DDBJ databases">
        <title>An improved reference 1 genome and first organelle genomes of Quercus suber.</title>
        <authorList>
            <consortium name="Genosuber Consortium"/>
            <person name="Usie A."/>
            <person name="Serra O."/>
            <person name="Barros P."/>
        </authorList>
    </citation>
    <scope>NUCLEOTIDE SEQUENCE</scope>
    <source>
        <strain evidence="10">HL8</strain>
        <tissue evidence="10">Leaves</tissue>
    </source>
</reference>
<keyword evidence="5 9" id="KW-1133">Transmembrane helix</keyword>
<protein>
    <submittedName>
        <fullName evidence="10">Auxin efflux carrier component 2</fullName>
    </submittedName>
</protein>
<comment type="similarity">
    <text evidence="2">Belongs to the auxin efflux carrier (TC 2.A.69.1) family.</text>
</comment>
<dbReference type="InterPro" id="IPR051107">
    <property type="entry name" value="Auxin_Efflux_Carrier"/>
</dbReference>
<keyword evidence="3" id="KW-0813">Transport</keyword>
<sequence>MDEVNGEKNQQMPPARSSLEFRNPNTYSSVLGIAWSLISPRFHIKMPSIISGSIWIISDTGLGMSMFALGLFMALQPKIIACGKSLAVFSMAVRFLVGPAVIAVTSIAVGLHGVLLQVAIIQAALPQAIVSFAALPQAIVSFVFVKEYNVHADILSTSVTFGMVVALPIAILYYVLLGL</sequence>
<keyword evidence="4 9" id="KW-0812">Transmembrane</keyword>
<keyword evidence="7" id="KW-0927">Auxin signaling pathway</keyword>
<reference evidence="10" key="2">
    <citation type="journal article" date="2018" name="Sci. Data">
        <title>The draft genome sequence of cork oak.</title>
        <authorList>
            <person name="Ramos A.M."/>
            <person name="Usie A."/>
            <person name="Barbosa P."/>
            <person name="Barros P.M."/>
            <person name="Capote T."/>
            <person name="Chaves I."/>
            <person name="Simoes F."/>
            <person name="Abreu I."/>
            <person name="Carrasquinho I."/>
            <person name="Faro C."/>
            <person name="Guimaraes J.B."/>
            <person name="Mendonca D."/>
            <person name="Nobrega F."/>
            <person name="Rodrigues L."/>
            <person name="Saibo N.J.M."/>
            <person name="Varela M.C."/>
            <person name="Egas C."/>
            <person name="Matos J."/>
            <person name="Miguel C.M."/>
            <person name="Oliveira M.M."/>
            <person name="Ricardo C.P."/>
            <person name="Goncalves S."/>
        </authorList>
    </citation>
    <scope>NUCLEOTIDE SEQUENCE [LARGE SCALE GENOMIC DNA]</scope>
    <source>
        <strain evidence="10">HL8</strain>
    </source>
</reference>
<evidence type="ECO:0000256" key="4">
    <source>
        <dbReference type="ARBA" id="ARBA00022692"/>
    </source>
</evidence>
<feature type="region of interest" description="Disordered" evidence="8">
    <location>
        <begin position="1"/>
        <end position="20"/>
    </location>
</feature>
<evidence type="ECO:0000256" key="9">
    <source>
        <dbReference type="SAM" id="Phobius"/>
    </source>
</evidence>
<dbReference type="GO" id="GO:0009926">
    <property type="term" value="P:auxin polar transport"/>
    <property type="evidence" value="ECO:0007669"/>
    <property type="project" value="TreeGrafter"/>
</dbReference>
<name>A0AAW0M9J4_QUESU</name>
<feature type="transmembrane region" description="Helical" evidence="9">
    <location>
        <begin position="49"/>
        <end position="74"/>
    </location>
</feature>
<dbReference type="AlphaFoldDB" id="A0AAW0M9J4"/>
<evidence type="ECO:0000313" key="10">
    <source>
        <dbReference type="EMBL" id="KAK7860270.1"/>
    </source>
</evidence>
<reference evidence="10" key="1">
    <citation type="submission" date="2017-12" db="EMBL/GenBank/DDBJ databases">
        <authorList>
            <person name="Barbosa P."/>
            <person name="Usie A."/>
            <person name="Ramos A.M."/>
        </authorList>
    </citation>
    <scope>NUCLEOTIDE SEQUENCE</scope>
    <source>
        <strain evidence="10">HL8</strain>
        <tissue evidence="10">Leaves</tissue>
    </source>
</reference>
<evidence type="ECO:0000256" key="1">
    <source>
        <dbReference type="ARBA" id="ARBA00004141"/>
    </source>
</evidence>
<keyword evidence="6 9" id="KW-0472">Membrane</keyword>
<feature type="transmembrane region" description="Helical" evidence="9">
    <location>
        <begin position="86"/>
        <end position="111"/>
    </location>
</feature>